<evidence type="ECO:0000313" key="2">
    <source>
        <dbReference type="EMBL" id="KAJ1519629.1"/>
    </source>
</evidence>
<keyword evidence="1" id="KW-0732">Signal</keyword>
<proteinExistence type="predicted"/>
<dbReference type="Proteomes" id="UP001075354">
    <property type="component" value="Chromosome 16"/>
</dbReference>
<organism evidence="2 3">
    <name type="scientific">Megalurothrips usitatus</name>
    <name type="common">bean blossom thrips</name>
    <dbReference type="NCBI Taxonomy" id="439358"/>
    <lineage>
        <taxon>Eukaryota</taxon>
        <taxon>Metazoa</taxon>
        <taxon>Ecdysozoa</taxon>
        <taxon>Arthropoda</taxon>
        <taxon>Hexapoda</taxon>
        <taxon>Insecta</taxon>
        <taxon>Pterygota</taxon>
        <taxon>Neoptera</taxon>
        <taxon>Paraneoptera</taxon>
        <taxon>Thysanoptera</taxon>
        <taxon>Terebrantia</taxon>
        <taxon>Thripoidea</taxon>
        <taxon>Thripidae</taxon>
        <taxon>Megalurothrips</taxon>
    </lineage>
</organism>
<protein>
    <submittedName>
        <fullName evidence="2">Uncharacterized protein</fullName>
    </submittedName>
</protein>
<feature type="chain" id="PRO_5043787417" evidence="1">
    <location>
        <begin position="25"/>
        <end position="128"/>
    </location>
</feature>
<gene>
    <name evidence="2" type="ORF">ONE63_004901</name>
</gene>
<keyword evidence="3" id="KW-1185">Reference proteome</keyword>
<dbReference type="AlphaFoldDB" id="A0AAV7X6N5"/>
<accession>A0AAV7X6N5</accession>
<evidence type="ECO:0000256" key="1">
    <source>
        <dbReference type="SAM" id="SignalP"/>
    </source>
</evidence>
<sequence>MTPIIAVFMSMISLLALVADRANLQEQVQGEGIPLPSVDDGVSRNFLDVAKRTLPLKMTPARTINMRRVPRAAATAAPAAADVLEHVRELQHDVLLQSLLIHALRRRDIREQLFAGRPTPASTSTSTE</sequence>
<dbReference type="EMBL" id="JAPTSV010000016">
    <property type="protein sequence ID" value="KAJ1519629.1"/>
    <property type="molecule type" value="Genomic_DNA"/>
</dbReference>
<name>A0AAV7X6N5_9NEOP</name>
<evidence type="ECO:0000313" key="3">
    <source>
        <dbReference type="Proteomes" id="UP001075354"/>
    </source>
</evidence>
<reference evidence="2" key="1">
    <citation type="submission" date="2022-12" db="EMBL/GenBank/DDBJ databases">
        <title>Chromosome-level genome assembly of the bean flower thrips Megalurothrips usitatus.</title>
        <authorList>
            <person name="Ma L."/>
            <person name="Liu Q."/>
            <person name="Li H."/>
            <person name="Cai W."/>
        </authorList>
    </citation>
    <scope>NUCLEOTIDE SEQUENCE</scope>
    <source>
        <strain evidence="2">Cailab_2022a</strain>
    </source>
</reference>
<comment type="caution">
    <text evidence="2">The sequence shown here is derived from an EMBL/GenBank/DDBJ whole genome shotgun (WGS) entry which is preliminary data.</text>
</comment>
<feature type="signal peptide" evidence="1">
    <location>
        <begin position="1"/>
        <end position="24"/>
    </location>
</feature>